<feature type="transmembrane region" description="Helical" evidence="13">
    <location>
        <begin position="243"/>
        <end position="264"/>
    </location>
</feature>
<dbReference type="SUPFAM" id="SSF55874">
    <property type="entry name" value="ATPase domain of HSP90 chaperone/DNA topoisomerase II/histidine kinase"/>
    <property type="match status" value="1"/>
</dbReference>
<dbReference type="SUPFAM" id="SSF52172">
    <property type="entry name" value="CheY-like"/>
    <property type="match status" value="1"/>
</dbReference>
<dbReference type="PROSITE" id="PS50110">
    <property type="entry name" value="RESPONSE_REGULATORY"/>
    <property type="match status" value="1"/>
</dbReference>
<dbReference type="InterPro" id="IPR004358">
    <property type="entry name" value="Sig_transdc_His_kin-like_C"/>
</dbReference>
<protein>
    <recommendedName>
        <fullName evidence="3">histidine kinase</fullName>
        <ecNumber evidence="3">2.7.13.3</ecNumber>
    </recommendedName>
</protein>
<dbReference type="FunFam" id="3.30.565.10:FF:000023">
    <property type="entry name" value="PAS domain-containing sensor histidine kinase"/>
    <property type="match status" value="1"/>
</dbReference>
<dbReference type="SMART" id="SM00388">
    <property type="entry name" value="HisKA"/>
    <property type="match status" value="1"/>
</dbReference>
<dbReference type="GO" id="GO:0005886">
    <property type="term" value="C:plasma membrane"/>
    <property type="evidence" value="ECO:0007669"/>
    <property type="project" value="UniProtKB-SubCell"/>
</dbReference>
<keyword evidence="9" id="KW-0067">ATP-binding</keyword>
<comment type="subcellular location">
    <subcellularLocation>
        <location evidence="2">Cell membrane</location>
    </subcellularLocation>
</comment>
<dbReference type="SUPFAM" id="SSF47384">
    <property type="entry name" value="Homodimeric domain of signal transducing histidine kinase"/>
    <property type="match status" value="1"/>
</dbReference>
<evidence type="ECO:0000256" key="4">
    <source>
        <dbReference type="ARBA" id="ARBA00022475"/>
    </source>
</evidence>
<comment type="caution">
    <text evidence="16">The sequence shown here is derived from an EMBL/GenBank/DDBJ whole genome shotgun (WGS) entry which is preliminary data.</text>
</comment>
<dbReference type="Proteomes" id="UP000285503">
    <property type="component" value="Unassembled WGS sequence"/>
</dbReference>
<dbReference type="AlphaFoldDB" id="A0A3E4NMG5"/>
<dbReference type="Gene3D" id="1.10.287.130">
    <property type="match status" value="1"/>
</dbReference>
<evidence type="ECO:0000256" key="13">
    <source>
        <dbReference type="SAM" id="Phobius"/>
    </source>
</evidence>
<reference evidence="19 20" key="1">
    <citation type="submission" date="2018-08" db="EMBL/GenBank/DDBJ databases">
        <title>A genome reference for cultivated species of the human gut microbiota.</title>
        <authorList>
            <person name="Zou Y."/>
            <person name="Xue W."/>
            <person name="Luo G."/>
        </authorList>
    </citation>
    <scope>NUCLEOTIDE SEQUENCE [LARGE SCALE GENOMIC DNA]</scope>
    <source>
        <strain evidence="18 20">AF38-2</strain>
        <strain evidence="17 21">AF46-11NS</strain>
        <strain evidence="16 19">TF10-34</strain>
    </source>
</reference>
<dbReference type="Gene3D" id="3.40.50.2300">
    <property type="match status" value="1"/>
</dbReference>
<organism evidence="16 19">
    <name type="scientific">Bacteroides xylanisolvens</name>
    <dbReference type="NCBI Taxonomy" id="371601"/>
    <lineage>
        <taxon>Bacteria</taxon>
        <taxon>Pseudomonadati</taxon>
        <taxon>Bacteroidota</taxon>
        <taxon>Bacteroidia</taxon>
        <taxon>Bacteroidales</taxon>
        <taxon>Bacteroidaceae</taxon>
        <taxon>Bacteroides</taxon>
    </lineage>
</organism>
<dbReference type="InterPro" id="IPR036641">
    <property type="entry name" value="HPT_dom_sf"/>
</dbReference>
<dbReference type="InterPro" id="IPR005467">
    <property type="entry name" value="His_kinase_dom"/>
</dbReference>
<comment type="catalytic activity">
    <reaction evidence="1">
        <text>ATP + protein L-histidine = ADP + protein N-phospho-L-histidine.</text>
        <dbReference type="EC" id="2.7.13.3"/>
    </reaction>
</comment>
<keyword evidence="4" id="KW-1003">Cell membrane</keyword>
<proteinExistence type="predicted"/>
<dbReference type="SMART" id="SM00387">
    <property type="entry name" value="HATPase_c"/>
    <property type="match status" value="1"/>
</dbReference>
<evidence type="ECO:0000313" key="21">
    <source>
        <dbReference type="Proteomes" id="UP000285503"/>
    </source>
</evidence>
<dbReference type="Pfam" id="PF02518">
    <property type="entry name" value="HATPase_c"/>
    <property type="match status" value="1"/>
</dbReference>
<evidence type="ECO:0000313" key="17">
    <source>
        <dbReference type="EMBL" id="RHK30017.1"/>
    </source>
</evidence>
<evidence type="ECO:0000256" key="7">
    <source>
        <dbReference type="ARBA" id="ARBA00022741"/>
    </source>
</evidence>
<keyword evidence="13" id="KW-1133">Transmembrane helix</keyword>
<dbReference type="InterPro" id="IPR036097">
    <property type="entry name" value="HisK_dim/P_sf"/>
</dbReference>
<dbReference type="Pfam" id="PF00072">
    <property type="entry name" value="Response_reg"/>
    <property type="match status" value="1"/>
</dbReference>
<dbReference type="InterPro" id="IPR003661">
    <property type="entry name" value="HisK_dim/P_dom"/>
</dbReference>
<keyword evidence="7" id="KW-0547">Nucleotide-binding</keyword>
<dbReference type="EMBL" id="QRNE01000001">
    <property type="protein sequence ID" value="RHK30017.1"/>
    <property type="molecule type" value="Genomic_DNA"/>
</dbReference>
<evidence type="ECO:0000256" key="12">
    <source>
        <dbReference type="PROSITE-ProRule" id="PRU00169"/>
    </source>
</evidence>
<feature type="domain" description="Response regulatory" evidence="15">
    <location>
        <begin position="537"/>
        <end position="654"/>
    </location>
</feature>
<sequence>MQIKLFWKTIAIGYLLIALLIGSIAYTSFYEWQRLEFLEEENKLINSFRKQLHDSYMRMIEFSLFGETILEWESEDLEHYHSCRMEMDSMLCRFKTVYPAERIDSIRHLLEDKEVQMRHIVKVLDEQNTMNEKIARQVPVIALNSAREESKKLKRKGFLGIFGKKENPKPTTTTVMLYTLSHDVIAQQKMQSRQLQLYADSLAARNEDLNIQLQELIVRMDDKVQHDLQKREFEITAMREDSFILVGGMTTFVLALLLISYIIIHSNNRRIKRYKRETANLIDKLEQAVQRNESLMDARQKTMQTITHELRTPLTAIYGYAELIPEENDAEKITRYTDSIRQASKRMITMLNSMLEFFRLDSGKEHINVCPFRLSAVVDNLLAEFTPQADAKDLRLTVENCTDIILMGDRDRIIQICDNLLNNALKFTAMGGIILRTDYADGMLTLIVEDSGSGMSKDEQQRVFDAFERLSNAATQDGFGLGLSIVKHIVDMLRGTIRLDSEKGRGSRFTVTIPMQTTDAIAEKDKEQTPNMGKLYSVLVLDDNEVVLNMIKDMYASAGVHCDTSRNVGDMMEAMRTRSYDFMITDLKMPEMNGYEVLELMRSSSIGNSKEIPIIVATASGSCDEEDLLAHGFTACLFKPFSRNELLAVSEKCVSSGPRKENVPDFSSLLAYGGGCRLLDSLISETESDLKKLAQAEATDNREAIAAIAHHLRSSWGVIRADGPLWILHTLLNDPDSCRVEELDTAVRKVLEQGRAIIVAAKGERGKYGKNHRD</sequence>
<dbReference type="InterPro" id="IPR003594">
    <property type="entry name" value="HATPase_dom"/>
</dbReference>
<evidence type="ECO:0000256" key="8">
    <source>
        <dbReference type="ARBA" id="ARBA00022777"/>
    </source>
</evidence>
<evidence type="ECO:0000256" key="5">
    <source>
        <dbReference type="ARBA" id="ARBA00022553"/>
    </source>
</evidence>
<dbReference type="GO" id="GO:0000155">
    <property type="term" value="F:phosphorelay sensor kinase activity"/>
    <property type="evidence" value="ECO:0007669"/>
    <property type="project" value="InterPro"/>
</dbReference>
<dbReference type="PANTHER" id="PTHR43547:SF2">
    <property type="entry name" value="HYBRID SIGNAL TRANSDUCTION HISTIDINE KINASE C"/>
    <property type="match status" value="1"/>
</dbReference>
<accession>A0A3E4NMG5</accession>
<dbReference type="SUPFAM" id="SSF47226">
    <property type="entry name" value="Histidine-containing phosphotransfer domain, HPT domain"/>
    <property type="match status" value="1"/>
</dbReference>
<evidence type="ECO:0000259" key="14">
    <source>
        <dbReference type="PROSITE" id="PS50109"/>
    </source>
</evidence>
<name>A0A3E4NMG5_9BACE</name>
<dbReference type="EMBL" id="QROO01000038">
    <property type="protein sequence ID" value="RHL33309.1"/>
    <property type="molecule type" value="Genomic_DNA"/>
</dbReference>
<dbReference type="Proteomes" id="UP000284495">
    <property type="component" value="Unassembled WGS sequence"/>
</dbReference>
<dbReference type="CDD" id="cd00082">
    <property type="entry name" value="HisKA"/>
    <property type="match status" value="1"/>
</dbReference>
<evidence type="ECO:0000256" key="10">
    <source>
        <dbReference type="ARBA" id="ARBA00023012"/>
    </source>
</evidence>
<keyword evidence="13" id="KW-0812">Transmembrane</keyword>
<evidence type="ECO:0000313" key="18">
    <source>
        <dbReference type="EMBL" id="RHL33309.1"/>
    </source>
</evidence>
<dbReference type="Proteomes" id="UP000261210">
    <property type="component" value="Unassembled WGS sequence"/>
</dbReference>
<keyword evidence="11 13" id="KW-0472">Membrane</keyword>
<dbReference type="PRINTS" id="PR00344">
    <property type="entry name" value="BCTRLSENSOR"/>
</dbReference>
<keyword evidence="10" id="KW-0902">Two-component regulatory system</keyword>
<gene>
    <name evidence="18" type="ORF">DW027_22565</name>
    <name evidence="17" type="ORF">DW075_00290</name>
    <name evidence="16" type="ORF">DXD03_03525</name>
</gene>
<dbReference type="InterPro" id="IPR036890">
    <property type="entry name" value="HATPase_C_sf"/>
</dbReference>
<dbReference type="InterPro" id="IPR001789">
    <property type="entry name" value="Sig_transdc_resp-reg_receiver"/>
</dbReference>
<keyword evidence="6" id="KW-0808">Transferase</keyword>
<dbReference type="EMBL" id="QSQU01000004">
    <property type="protein sequence ID" value="RGK66353.1"/>
    <property type="molecule type" value="Genomic_DNA"/>
</dbReference>
<evidence type="ECO:0000259" key="15">
    <source>
        <dbReference type="PROSITE" id="PS50110"/>
    </source>
</evidence>
<dbReference type="Pfam" id="PF00512">
    <property type="entry name" value="HisKA"/>
    <property type="match status" value="1"/>
</dbReference>
<dbReference type="GO" id="GO:0005524">
    <property type="term" value="F:ATP binding"/>
    <property type="evidence" value="ECO:0007669"/>
    <property type="project" value="UniProtKB-KW"/>
</dbReference>
<evidence type="ECO:0000256" key="9">
    <source>
        <dbReference type="ARBA" id="ARBA00022840"/>
    </source>
</evidence>
<dbReference type="EC" id="2.7.13.3" evidence="3"/>
<dbReference type="PROSITE" id="PS50109">
    <property type="entry name" value="HIS_KIN"/>
    <property type="match status" value="1"/>
</dbReference>
<evidence type="ECO:0000313" key="16">
    <source>
        <dbReference type="EMBL" id="RGK66353.1"/>
    </source>
</evidence>
<dbReference type="SMART" id="SM00448">
    <property type="entry name" value="REC"/>
    <property type="match status" value="1"/>
</dbReference>
<evidence type="ECO:0000313" key="20">
    <source>
        <dbReference type="Proteomes" id="UP000284495"/>
    </source>
</evidence>
<dbReference type="Gene3D" id="3.30.565.10">
    <property type="entry name" value="Histidine kinase-like ATPase, C-terminal domain"/>
    <property type="match status" value="1"/>
</dbReference>
<evidence type="ECO:0000256" key="11">
    <source>
        <dbReference type="ARBA" id="ARBA00023136"/>
    </source>
</evidence>
<dbReference type="PANTHER" id="PTHR43547">
    <property type="entry name" value="TWO-COMPONENT HISTIDINE KINASE"/>
    <property type="match status" value="1"/>
</dbReference>
<feature type="modified residue" description="4-aspartylphosphate" evidence="12">
    <location>
        <position position="586"/>
    </location>
</feature>
<evidence type="ECO:0000313" key="19">
    <source>
        <dbReference type="Proteomes" id="UP000261210"/>
    </source>
</evidence>
<evidence type="ECO:0000256" key="2">
    <source>
        <dbReference type="ARBA" id="ARBA00004236"/>
    </source>
</evidence>
<keyword evidence="8 16" id="KW-0418">Kinase</keyword>
<dbReference type="InterPro" id="IPR011006">
    <property type="entry name" value="CheY-like_superfamily"/>
</dbReference>
<keyword evidence="5 12" id="KW-0597">Phosphoprotein</keyword>
<evidence type="ECO:0000256" key="1">
    <source>
        <dbReference type="ARBA" id="ARBA00000085"/>
    </source>
</evidence>
<dbReference type="RefSeq" id="WP_117683381.1">
    <property type="nucleotide sequence ID" value="NZ_JAASHA010000017.1"/>
</dbReference>
<feature type="domain" description="Histidine kinase" evidence="14">
    <location>
        <begin position="305"/>
        <end position="517"/>
    </location>
</feature>
<evidence type="ECO:0000256" key="6">
    <source>
        <dbReference type="ARBA" id="ARBA00022679"/>
    </source>
</evidence>
<evidence type="ECO:0000256" key="3">
    <source>
        <dbReference type="ARBA" id="ARBA00012438"/>
    </source>
</evidence>